<feature type="signal peptide" evidence="1">
    <location>
        <begin position="1"/>
        <end position="33"/>
    </location>
</feature>
<evidence type="ECO:0000256" key="1">
    <source>
        <dbReference type="SAM" id="SignalP"/>
    </source>
</evidence>
<dbReference type="Proteomes" id="UP000002774">
    <property type="component" value="Chromosome"/>
</dbReference>
<evidence type="ECO:0000313" key="3">
    <source>
        <dbReference type="EMBL" id="EHQ30315.1"/>
    </source>
</evidence>
<proteinExistence type="predicted"/>
<dbReference type="eggNOG" id="COG0845">
    <property type="taxonomic scope" value="Bacteria"/>
</dbReference>
<accession>H1Y3Q3</accession>
<name>H1Y3Q3_9SPHI</name>
<evidence type="ECO:0000313" key="4">
    <source>
        <dbReference type="Proteomes" id="UP000002774"/>
    </source>
</evidence>
<dbReference type="AlphaFoldDB" id="H1Y3Q3"/>
<dbReference type="InterPro" id="IPR021782">
    <property type="entry name" value="DUF3347"/>
</dbReference>
<sequence length="181" mass="20385">MQQLSLLFNFKPMKKVKYLIIALILMGTYHANAQNGTANAGLNQVLASYLDIKNALATDNSKLANQKATEFTAALKAVNAGKLDAKQKTTWLAYSEKLRFDGDHISESQKIDHQREHFTSLSKNMFTVVKALKANKQVIYQQYCPMKKASWLSETMAIKNPYYGKEMLECGQTKETLKANP</sequence>
<feature type="domain" description="DUF3347" evidence="2">
    <location>
        <begin position="45"/>
        <end position="136"/>
    </location>
</feature>
<dbReference type="HOGENOM" id="CLU_101306_1_0_10"/>
<organism evidence="3 4">
    <name type="scientific">Mucilaginibacter paludis DSM 18603</name>
    <dbReference type="NCBI Taxonomy" id="714943"/>
    <lineage>
        <taxon>Bacteria</taxon>
        <taxon>Pseudomonadati</taxon>
        <taxon>Bacteroidota</taxon>
        <taxon>Sphingobacteriia</taxon>
        <taxon>Sphingobacteriales</taxon>
        <taxon>Sphingobacteriaceae</taxon>
        <taxon>Mucilaginibacter</taxon>
    </lineage>
</organism>
<dbReference type="Pfam" id="PF11827">
    <property type="entry name" value="DUF3347"/>
    <property type="match status" value="1"/>
</dbReference>
<protein>
    <recommendedName>
        <fullName evidence="2">DUF3347 domain-containing protein</fullName>
    </recommendedName>
</protein>
<keyword evidence="1" id="KW-0732">Signal</keyword>
<reference evidence="3" key="1">
    <citation type="submission" date="2011-09" db="EMBL/GenBank/DDBJ databases">
        <title>The permanent draft genome of Mucilaginibacter paludis DSM 18603.</title>
        <authorList>
            <consortium name="US DOE Joint Genome Institute (JGI-PGF)"/>
            <person name="Lucas S."/>
            <person name="Han J."/>
            <person name="Lapidus A."/>
            <person name="Bruce D."/>
            <person name="Goodwin L."/>
            <person name="Pitluck S."/>
            <person name="Peters L."/>
            <person name="Kyrpides N."/>
            <person name="Mavromatis K."/>
            <person name="Ivanova N."/>
            <person name="Mikhailova N."/>
            <person name="Held B."/>
            <person name="Detter J.C."/>
            <person name="Tapia R."/>
            <person name="Han C."/>
            <person name="Land M."/>
            <person name="Hauser L."/>
            <person name="Markowitz V."/>
            <person name="Cheng J.-F."/>
            <person name="Hugenholtz P."/>
            <person name="Woyke T."/>
            <person name="Wu D."/>
            <person name="Tindall B."/>
            <person name="Brambilla E."/>
            <person name="Klenk H.-P."/>
            <person name="Eisen J.A."/>
        </authorList>
    </citation>
    <scope>NUCLEOTIDE SEQUENCE [LARGE SCALE GENOMIC DNA]</scope>
    <source>
        <strain evidence="3">DSM 18603</strain>
    </source>
</reference>
<feature type="chain" id="PRO_5003557417" description="DUF3347 domain-containing protein" evidence="1">
    <location>
        <begin position="34"/>
        <end position="181"/>
    </location>
</feature>
<gene>
    <name evidence="3" type="ORF">Mucpa_6259</name>
</gene>
<keyword evidence="4" id="KW-1185">Reference proteome</keyword>
<dbReference type="EMBL" id="CM001403">
    <property type="protein sequence ID" value="EHQ30315.1"/>
    <property type="molecule type" value="Genomic_DNA"/>
</dbReference>
<dbReference type="STRING" id="714943.Mucpa_6259"/>
<evidence type="ECO:0000259" key="2">
    <source>
        <dbReference type="Pfam" id="PF11827"/>
    </source>
</evidence>